<dbReference type="Pfam" id="PF00702">
    <property type="entry name" value="Hydrolase"/>
    <property type="match status" value="1"/>
</dbReference>
<evidence type="ECO:0000256" key="2">
    <source>
        <dbReference type="ARBA" id="ARBA00006024"/>
    </source>
</evidence>
<feature type="transmembrane region" description="Helical" evidence="15">
    <location>
        <begin position="277"/>
        <end position="299"/>
    </location>
</feature>
<dbReference type="PRINTS" id="PR00119">
    <property type="entry name" value="CATATPASE"/>
</dbReference>
<keyword evidence="12 15" id="KW-1133">Transmembrane helix</keyword>
<comment type="subcellular location">
    <subcellularLocation>
        <location evidence="1">Cell membrane</location>
        <topology evidence="1">Multi-pass membrane protein</topology>
    </subcellularLocation>
</comment>
<accession>A0A317C586</accession>
<feature type="transmembrane region" description="Helical" evidence="15">
    <location>
        <begin position="96"/>
        <end position="118"/>
    </location>
</feature>
<dbReference type="InterPro" id="IPR027256">
    <property type="entry name" value="P-typ_ATPase_IB"/>
</dbReference>
<keyword evidence="14 15" id="KW-0472">Membrane</keyword>
<dbReference type="PROSITE" id="PS00154">
    <property type="entry name" value="ATPASE_E1_E2"/>
    <property type="match status" value="1"/>
</dbReference>
<dbReference type="GO" id="GO:0043682">
    <property type="term" value="F:P-type divalent copper transporter activity"/>
    <property type="evidence" value="ECO:0007669"/>
    <property type="project" value="TreeGrafter"/>
</dbReference>
<dbReference type="EMBL" id="QGKL01000042">
    <property type="protein sequence ID" value="PWQ93825.1"/>
    <property type="molecule type" value="Genomic_DNA"/>
</dbReference>
<evidence type="ECO:0000259" key="16">
    <source>
        <dbReference type="Pfam" id="PF00122"/>
    </source>
</evidence>
<keyword evidence="11" id="KW-1278">Translocase</keyword>
<evidence type="ECO:0000256" key="3">
    <source>
        <dbReference type="ARBA" id="ARBA00022448"/>
    </source>
</evidence>
<evidence type="ECO:0000256" key="4">
    <source>
        <dbReference type="ARBA" id="ARBA00022475"/>
    </source>
</evidence>
<dbReference type="NCBIfam" id="TIGR01494">
    <property type="entry name" value="ATPase_P-type"/>
    <property type="match status" value="1"/>
</dbReference>
<dbReference type="InterPro" id="IPR023298">
    <property type="entry name" value="ATPase_P-typ_TM_dom_sf"/>
</dbReference>
<keyword evidence="5" id="KW-0597">Phosphoprotein</keyword>
<dbReference type="InterPro" id="IPR059000">
    <property type="entry name" value="ATPase_P-type_domA"/>
</dbReference>
<dbReference type="PRINTS" id="PR00120">
    <property type="entry name" value="HATPASE"/>
</dbReference>
<keyword evidence="6 15" id="KW-0812">Transmembrane</keyword>
<comment type="caution">
    <text evidence="17">The sequence shown here is derived from an EMBL/GenBank/DDBJ whole genome shotgun (WGS) entry which is preliminary data.</text>
</comment>
<evidence type="ECO:0000256" key="12">
    <source>
        <dbReference type="ARBA" id="ARBA00022989"/>
    </source>
</evidence>
<evidence type="ECO:0000313" key="17">
    <source>
        <dbReference type="EMBL" id="PWQ93825.1"/>
    </source>
</evidence>
<dbReference type="InterPro" id="IPR044492">
    <property type="entry name" value="P_typ_ATPase_HD_dom"/>
</dbReference>
<evidence type="ECO:0000256" key="8">
    <source>
        <dbReference type="ARBA" id="ARBA00022741"/>
    </source>
</evidence>
<dbReference type="GO" id="GO:0055070">
    <property type="term" value="P:copper ion homeostasis"/>
    <property type="evidence" value="ECO:0007669"/>
    <property type="project" value="TreeGrafter"/>
</dbReference>
<dbReference type="OrthoDB" id="9814270at2"/>
<dbReference type="InterPro" id="IPR036412">
    <property type="entry name" value="HAD-like_sf"/>
</dbReference>
<dbReference type="Pfam" id="PF00122">
    <property type="entry name" value="E1-E2_ATPase"/>
    <property type="match status" value="1"/>
</dbReference>
<dbReference type="SFLD" id="SFLDS00003">
    <property type="entry name" value="Haloacid_Dehalogenase"/>
    <property type="match status" value="1"/>
</dbReference>
<evidence type="ECO:0000256" key="5">
    <source>
        <dbReference type="ARBA" id="ARBA00022553"/>
    </source>
</evidence>
<dbReference type="GO" id="GO:0005507">
    <property type="term" value="F:copper ion binding"/>
    <property type="evidence" value="ECO:0007669"/>
    <property type="project" value="TreeGrafter"/>
</dbReference>
<dbReference type="InterPro" id="IPR008250">
    <property type="entry name" value="ATPase_P-typ_transduc_dom_A_sf"/>
</dbReference>
<keyword evidence="10" id="KW-0460">Magnesium</keyword>
<evidence type="ECO:0000256" key="14">
    <source>
        <dbReference type="ARBA" id="ARBA00023136"/>
    </source>
</evidence>
<dbReference type="SUPFAM" id="SSF81653">
    <property type="entry name" value="Calcium ATPase, transduction domain A"/>
    <property type="match status" value="1"/>
</dbReference>
<dbReference type="SUPFAM" id="SSF56784">
    <property type="entry name" value="HAD-like"/>
    <property type="match status" value="1"/>
</dbReference>
<dbReference type="FunFam" id="2.70.150.10:FF:000002">
    <property type="entry name" value="Copper-transporting ATPase 1, putative"/>
    <property type="match status" value="1"/>
</dbReference>
<protein>
    <submittedName>
        <fullName evidence="17">Heavy metal translocating P-type ATPase</fullName>
    </submittedName>
</protein>
<dbReference type="InterPro" id="IPR018303">
    <property type="entry name" value="ATPase_P-typ_P_site"/>
</dbReference>
<keyword evidence="7 15" id="KW-0479">Metal-binding</keyword>
<dbReference type="Proteomes" id="UP000245506">
    <property type="component" value="Unassembled WGS sequence"/>
</dbReference>
<evidence type="ECO:0000256" key="1">
    <source>
        <dbReference type="ARBA" id="ARBA00004651"/>
    </source>
</evidence>
<gene>
    <name evidence="17" type="ORF">DKT75_19680</name>
</gene>
<dbReference type="NCBIfam" id="TIGR01511">
    <property type="entry name" value="ATPase-IB1_Cu"/>
    <property type="match status" value="1"/>
</dbReference>
<keyword evidence="9 15" id="KW-0067">ATP-binding</keyword>
<dbReference type="InterPro" id="IPR023214">
    <property type="entry name" value="HAD_sf"/>
</dbReference>
<feature type="transmembrane region" description="Helical" evidence="15">
    <location>
        <begin position="65"/>
        <end position="84"/>
    </location>
</feature>
<feature type="transmembrane region" description="Helical" evidence="15">
    <location>
        <begin position="615"/>
        <end position="637"/>
    </location>
</feature>
<proteinExistence type="inferred from homology"/>
<dbReference type="NCBIfam" id="TIGR01525">
    <property type="entry name" value="ATPase-IB_hvy"/>
    <property type="match status" value="1"/>
</dbReference>
<reference evidence="17 18" key="1">
    <citation type="submission" date="2018-05" db="EMBL/GenBank/DDBJ databases">
        <title>Leucothrix arctica sp. nov., isolated from Arctic seawater.</title>
        <authorList>
            <person name="Choi A."/>
            <person name="Baek K."/>
        </authorList>
    </citation>
    <scope>NUCLEOTIDE SEQUENCE [LARGE SCALE GENOMIC DNA]</scope>
    <source>
        <strain evidence="17 18">IMCC9719</strain>
    </source>
</reference>
<dbReference type="PANTHER" id="PTHR43520">
    <property type="entry name" value="ATP7, ISOFORM B"/>
    <property type="match status" value="1"/>
</dbReference>
<evidence type="ECO:0000256" key="15">
    <source>
        <dbReference type="RuleBase" id="RU362081"/>
    </source>
</evidence>
<dbReference type="GO" id="GO:0005886">
    <property type="term" value="C:plasma membrane"/>
    <property type="evidence" value="ECO:0007669"/>
    <property type="project" value="UniProtKB-SubCell"/>
</dbReference>
<dbReference type="RefSeq" id="WP_109826171.1">
    <property type="nucleotide sequence ID" value="NZ_QGKL01000042.1"/>
</dbReference>
<evidence type="ECO:0000256" key="10">
    <source>
        <dbReference type="ARBA" id="ARBA00022842"/>
    </source>
</evidence>
<dbReference type="InterPro" id="IPR023299">
    <property type="entry name" value="ATPase_P-typ_cyto_dom_N"/>
</dbReference>
<name>A0A317C586_9GAMM</name>
<evidence type="ECO:0000256" key="13">
    <source>
        <dbReference type="ARBA" id="ARBA00023065"/>
    </source>
</evidence>
<keyword evidence="4 15" id="KW-1003">Cell membrane</keyword>
<dbReference type="Gene3D" id="2.70.150.10">
    <property type="entry name" value="Calcium-transporting ATPase, cytoplasmic transduction domain A"/>
    <property type="match status" value="1"/>
</dbReference>
<feature type="transmembrane region" description="Helical" evidence="15">
    <location>
        <begin position="32"/>
        <end position="53"/>
    </location>
</feature>
<keyword evidence="8 15" id="KW-0547">Nucleotide-binding</keyword>
<keyword evidence="18" id="KW-1185">Reference proteome</keyword>
<dbReference type="Gene3D" id="3.40.50.1000">
    <property type="entry name" value="HAD superfamily/HAD-like"/>
    <property type="match status" value="1"/>
</dbReference>
<dbReference type="SFLD" id="SFLDG00002">
    <property type="entry name" value="C1.7:_P-type_atpase_like"/>
    <property type="match status" value="1"/>
</dbReference>
<dbReference type="GO" id="GO:0005524">
    <property type="term" value="F:ATP binding"/>
    <property type="evidence" value="ECO:0007669"/>
    <property type="project" value="UniProtKB-UniRule"/>
</dbReference>
<keyword evidence="3" id="KW-0813">Transport</keyword>
<dbReference type="SUPFAM" id="SSF81665">
    <property type="entry name" value="Calcium ATPase, transmembrane domain M"/>
    <property type="match status" value="1"/>
</dbReference>
<dbReference type="SFLD" id="SFLDF00027">
    <property type="entry name" value="p-type_atpase"/>
    <property type="match status" value="1"/>
</dbReference>
<feature type="transmembrane region" description="Helical" evidence="15">
    <location>
        <begin position="311"/>
        <end position="339"/>
    </location>
</feature>
<organism evidence="17 18">
    <name type="scientific">Leucothrix arctica</name>
    <dbReference type="NCBI Taxonomy" id="1481894"/>
    <lineage>
        <taxon>Bacteria</taxon>
        <taxon>Pseudomonadati</taxon>
        <taxon>Pseudomonadota</taxon>
        <taxon>Gammaproteobacteria</taxon>
        <taxon>Thiotrichales</taxon>
        <taxon>Thiotrichaceae</taxon>
        <taxon>Leucothrix</taxon>
    </lineage>
</organism>
<feature type="domain" description="P-type ATPase A" evidence="16">
    <location>
        <begin position="160"/>
        <end position="261"/>
    </location>
</feature>
<evidence type="ECO:0000313" key="18">
    <source>
        <dbReference type="Proteomes" id="UP000245506"/>
    </source>
</evidence>
<dbReference type="InterPro" id="IPR001757">
    <property type="entry name" value="P_typ_ATPase"/>
</dbReference>
<dbReference type="Gene3D" id="3.40.1110.10">
    <property type="entry name" value="Calcium-transporting ATPase, cytoplasmic domain N"/>
    <property type="match status" value="1"/>
</dbReference>
<evidence type="ECO:0000256" key="6">
    <source>
        <dbReference type="ARBA" id="ARBA00022692"/>
    </source>
</evidence>
<feature type="transmembrane region" description="Helical" evidence="15">
    <location>
        <begin position="643"/>
        <end position="663"/>
    </location>
</feature>
<dbReference type="AlphaFoldDB" id="A0A317C586"/>
<dbReference type="GO" id="GO:0016887">
    <property type="term" value="F:ATP hydrolysis activity"/>
    <property type="evidence" value="ECO:0007669"/>
    <property type="project" value="InterPro"/>
</dbReference>
<keyword evidence="13" id="KW-0406">Ion transport</keyword>
<sequence length="675" mass="72034">MEQNSDKHEMAGEHSAHQDHHAHMAADFQKRFWIALALTVPILILSPLLQKLVGLRDTFSFSGDLYVLFGFSSAVFWYGGWPFLKGMIEELKSKQPGMMTLVAVAITTAYAYSSAVVFGLTGKVFFWELATLVDVMLLGHWIEMRSVMGASKALEELAKLMPSNAHKLMPDGSVKDVPLNELEVNDTVLIKPGEKIPADGLIKKGESAVNEAMLTGESMPVTKKVDDKVIGGAINGEGSLTIEVKGTGKDSFLSQVIDLVKQAQESKSKTQDLANTAAMWLTIIALSGGAITFFIWLGLMGKDLSFAIERAVTVMVITCPHALGLAVPLVIAVSTALAASNGLLIRNRPAFERARNVQAIIFDKTGTLTEGHFGVTDTLLLSQDIDEDTLHCYAASVEANSEHPIAKAIATTVENTLPVEDFKSITGKGAQGRVEGKEIKVVSPGFLQEQTIAVDDKRVETLKAQGKTVVFVLVDGELKGAIALADIIRPESKQTITALKAMNIKCMMLTGDNQQVAQWVSDQVGLDEYFAEVLPQDKAAKVKEVQSRGILVGMTGDGVNDAPALAQADLGIAIGAGSDVAVETADIVLVRSNPSDVVALLELSKATYHKMIQNLVWATGYNAFAIPLAAGALYAWGVVLSPALGAALMAASTVIVAINARLLTIPRSSNATAGK</sequence>
<evidence type="ECO:0000256" key="7">
    <source>
        <dbReference type="ARBA" id="ARBA00022723"/>
    </source>
</evidence>
<evidence type="ECO:0000256" key="11">
    <source>
        <dbReference type="ARBA" id="ARBA00022967"/>
    </source>
</evidence>
<dbReference type="PANTHER" id="PTHR43520:SF5">
    <property type="entry name" value="CATION-TRANSPORTING P-TYPE ATPASE-RELATED"/>
    <property type="match status" value="1"/>
</dbReference>
<comment type="similarity">
    <text evidence="2 15">Belongs to the cation transport ATPase (P-type) (TC 3.A.3) family. Type IB subfamily.</text>
</comment>
<evidence type="ECO:0000256" key="9">
    <source>
        <dbReference type="ARBA" id="ARBA00022840"/>
    </source>
</evidence>
<feature type="transmembrane region" description="Helical" evidence="15">
    <location>
        <begin position="124"/>
        <end position="142"/>
    </location>
</feature>